<dbReference type="PANTHER" id="PTHR10869:SF246">
    <property type="entry name" value="TRANSMEMBRANE PROLYL 4-HYDROXYLASE"/>
    <property type="match status" value="1"/>
</dbReference>
<dbReference type="InterPro" id="IPR045054">
    <property type="entry name" value="P4HA-like"/>
</dbReference>
<reference evidence="9" key="1">
    <citation type="journal article" date="2016" name="Genome Announc.">
        <title>Draft genome sequences of fungus Aspergillus calidoustus.</title>
        <authorList>
            <person name="Horn F."/>
            <person name="Linde J."/>
            <person name="Mattern D.J."/>
            <person name="Walther G."/>
            <person name="Guthke R."/>
            <person name="Scherlach K."/>
            <person name="Martin K."/>
            <person name="Brakhage A.A."/>
            <person name="Petzke L."/>
            <person name="Valiante V."/>
        </authorList>
    </citation>
    <scope>NUCLEOTIDE SEQUENCE [LARGE SCALE GENOMIC DNA]</scope>
    <source>
        <strain evidence="9">SF006504</strain>
    </source>
</reference>
<dbReference type="PANTHER" id="PTHR10869">
    <property type="entry name" value="PROLYL 4-HYDROXYLASE ALPHA SUBUNIT"/>
    <property type="match status" value="1"/>
</dbReference>
<dbReference type="FunFam" id="2.60.120.620:FF:000027">
    <property type="entry name" value="Oxidoreductase, 2OG-Fe(II) oxygenase family family"/>
    <property type="match status" value="1"/>
</dbReference>
<evidence type="ECO:0000259" key="7">
    <source>
        <dbReference type="SMART" id="SM00702"/>
    </source>
</evidence>
<dbReference type="Proteomes" id="UP000054771">
    <property type="component" value="Unassembled WGS sequence"/>
</dbReference>
<dbReference type="AlphaFoldDB" id="A0A0U4ZBD6"/>
<feature type="transmembrane region" description="Helical" evidence="6">
    <location>
        <begin position="6"/>
        <end position="29"/>
    </location>
</feature>
<keyword evidence="9" id="KW-1185">Reference proteome</keyword>
<evidence type="ECO:0000256" key="4">
    <source>
        <dbReference type="ARBA" id="ARBA00023002"/>
    </source>
</evidence>
<keyword evidence="3" id="KW-0223">Dioxygenase</keyword>
<feature type="domain" description="Prolyl 4-hydroxylase alpha subunit" evidence="7">
    <location>
        <begin position="103"/>
        <end position="300"/>
    </location>
</feature>
<proteinExistence type="predicted"/>
<dbReference type="EMBL" id="CDMC01000009">
    <property type="protein sequence ID" value="CEL07173.1"/>
    <property type="molecule type" value="Genomic_DNA"/>
</dbReference>
<evidence type="ECO:0000256" key="3">
    <source>
        <dbReference type="ARBA" id="ARBA00022964"/>
    </source>
</evidence>
<evidence type="ECO:0000256" key="5">
    <source>
        <dbReference type="ARBA" id="ARBA00023004"/>
    </source>
</evidence>
<keyword evidence="4" id="KW-0560">Oxidoreductase</keyword>
<name>A0A0U4ZBD6_ASPCI</name>
<dbReference type="InterPro" id="IPR006620">
    <property type="entry name" value="Pro_4_hyd_alph"/>
</dbReference>
<dbReference type="GO" id="GO:0005783">
    <property type="term" value="C:endoplasmic reticulum"/>
    <property type="evidence" value="ECO:0007669"/>
    <property type="project" value="TreeGrafter"/>
</dbReference>
<evidence type="ECO:0000313" key="9">
    <source>
        <dbReference type="Proteomes" id="UP000054771"/>
    </source>
</evidence>
<dbReference type="GO" id="GO:0005506">
    <property type="term" value="F:iron ion binding"/>
    <property type="evidence" value="ECO:0007669"/>
    <property type="project" value="InterPro"/>
</dbReference>
<sequence length="308" mass="35156">MPNLNSINFSLSSVFYLIPLYFLIIAPLLRQFFPSDPGLSVPRDIRDAAYFDNVGKGGELEEEEEEDTSLQLNPDLLSLEDGETIVCELGSDMYRAHIFSYNPLVVYIEGFLSGQEADHLINVSVPNYTPSPVYSSSQANASDPTKRLSDRALLPRDSVVRCIESRARAFQGWKPYLYIERMWAQRYNVSGHYTHHYDWAGTAKGRGGDRLSTFMVYLKAECKGGGTNFPRLRRPRDKRWCEFVDCEQQEGREGVTFKPIKGNAVFWENLRADGSGYPETWHAAFPVEQGEKVGLNIWSWYQPPTGRW</sequence>
<dbReference type="Gene3D" id="2.60.120.620">
    <property type="entry name" value="q2cbj1_9rhob like domain"/>
    <property type="match status" value="1"/>
</dbReference>
<keyword evidence="6" id="KW-0812">Transmembrane</keyword>
<dbReference type="OMA" id="TVQCIEQ"/>
<dbReference type="OrthoDB" id="420380at2759"/>
<dbReference type="Pfam" id="PF13640">
    <property type="entry name" value="2OG-FeII_Oxy_3"/>
    <property type="match status" value="1"/>
</dbReference>
<protein>
    <recommendedName>
        <fullName evidence="7">Prolyl 4-hydroxylase alpha subunit domain-containing protein</fullName>
    </recommendedName>
</protein>
<keyword evidence="5" id="KW-0408">Iron</keyword>
<evidence type="ECO:0000313" key="8">
    <source>
        <dbReference type="EMBL" id="CEL07173.1"/>
    </source>
</evidence>
<keyword evidence="2" id="KW-0479">Metal-binding</keyword>
<organism evidence="8 9">
    <name type="scientific">Aspergillus calidoustus</name>
    <dbReference type="NCBI Taxonomy" id="454130"/>
    <lineage>
        <taxon>Eukaryota</taxon>
        <taxon>Fungi</taxon>
        <taxon>Dikarya</taxon>
        <taxon>Ascomycota</taxon>
        <taxon>Pezizomycotina</taxon>
        <taxon>Eurotiomycetes</taxon>
        <taxon>Eurotiomycetidae</taxon>
        <taxon>Eurotiales</taxon>
        <taxon>Aspergillaceae</taxon>
        <taxon>Aspergillus</taxon>
        <taxon>Aspergillus subgen. Nidulantes</taxon>
    </lineage>
</organism>
<gene>
    <name evidence="8" type="ORF">ASPCAL10336</name>
</gene>
<keyword evidence="6" id="KW-1133">Transmembrane helix</keyword>
<comment type="cofactor">
    <cofactor evidence="1">
        <name>L-ascorbate</name>
        <dbReference type="ChEBI" id="CHEBI:38290"/>
    </cofactor>
</comment>
<keyword evidence="6" id="KW-0472">Membrane</keyword>
<dbReference type="InterPro" id="IPR044862">
    <property type="entry name" value="Pro_4_hyd_alph_FE2OG_OXY"/>
</dbReference>
<accession>A0A0U4ZBD6</accession>
<evidence type="ECO:0000256" key="2">
    <source>
        <dbReference type="ARBA" id="ARBA00022723"/>
    </source>
</evidence>
<dbReference type="SMART" id="SM00702">
    <property type="entry name" value="P4Hc"/>
    <property type="match status" value="1"/>
</dbReference>
<evidence type="ECO:0000256" key="1">
    <source>
        <dbReference type="ARBA" id="ARBA00001961"/>
    </source>
</evidence>
<dbReference type="GO" id="GO:0031418">
    <property type="term" value="F:L-ascorbic acid binding"/>
    <property type="evidence" value="ECO:0007669"/>
    <property type="project" value="InterPro"/>
</dbReference>
<dbReference type="GO" id="GO:0004656">
    <property type="term" value="F:procollagen-proline 4-dioxygenase activity"/>
    <property type="evidence" value="ECO:0007669"/>
    <property type="project" value="TreeGrafter"/>
</dbReference>
<dbReference type="STRING" id="454130.A0A0U4ZBD6"/>
<evidence type="ECO:0000256" key="6">
    <source>
        <dbReference type="SAM" id="Phobius"/>
    </source>
</evidence>